<evidence type="ECO:0000256" key="1">
    <source>
        <dbReference type="SAM" id="Phobius"/>
    </source>
</evidence>
<feature type="domain" description="TOG" evidence="2">
    <location>
        <begin position="8"/>
        <end position="248"/>
    </location>
</feature>
<protein>
    <recommendedName>
        <fullName evidence="2">TOG domain-containing protein</fullName>
    </recommendedName>
</protein>
<organism evidence="3 4">
    <name type="scientific">Takifugu bimaculatus</name>
    <dbReference type="NCBI Taxonomy" id="433685"/>
    <lineage>
        <taxon>Eukaryota</taxon>
        <taxon>Metazoa</taxon>
        <taxon>Chordata</taxon>
        <taxon>Craniata</taxon>
        <taxon>Vertebrata</taxon>
        <taxon>Euteleostomi</taxon>
        <taxon>Actinopterygii</taxon>
        <taxon>Neopterygii</taxon>
        <taxon>Teleostei</taxon>
        <taxon>Neoteleostei</taxon>
        <taxon>Acanthomorphata</taxon>
        <taxon>Eupercaria</taxon>
        <taxon>Tetraodontiformes</taxon>
        <taxon>Tetradontoidea</taxon>
        <taxon>Tetraodontidae</taxon>
        <taxon>Takifugu</taxon>
    </lineage>
</organism>
<name>A0A4Z2C0Q5_9TELE</name>
<dbReference type="PANTHER" id="PTHR16216">
    <property type="entry name" value="DYNEIN ASSEMBLY FACTOR 5, AXONEMAL"/>
    <property type="match status" value="1"/>
</dbReference>
<gene>
    <name evidence="3" type="ORF">fugu_015542</name>
</gene>
<feature type="transmembrane region" description="Helical" evidence="1">
    <location>
        <begin position="527"/>
        <end position="550"/>
    </location>
</feature>
<dbReference type="Gene3D" id="1.25.10.10">
    <property type="entry name" value="Leucine-rich Repeat Variant"/>
    <property type="match status" value="2"/>
</dbReference>
<comment type="caution">
    <text evidence="3">The sequence shown here is derived from an EMBL/GenBank/DDBJ whole genome shotgun (WGS) entry which is preliminary data.</text>
</comment>
<dbReference type="Pfam" id="PF25757">
    <property type="entry name" value="TPR_DNAAF5"/>
    <property type="match status" value="1"/>
</dbReference>
<proteinExistence type="predicted"/>
<dbReference type="InterPro" id="IPR052623">
    <property type="entry name" value="DAAF5"/>
</dbReference>
<keyword evidence="1" id="KW-1133">Transmembrane helix</keyword>
<dbReference type="GO" id="GO:0045505">
    <property type="term" value="F:dynein intermediate chain binding"/>
    <property type="evidence" value="ECO:0007669"/>
    <property type="project" value="TreeGrafter"/>
</dbReference>
<dbReference type="SMART" id="SM01349">
    <property type="entry name" value="TOG"/>
    <property type="match status" value="1"/>
</dbReference>
<keyword evidence="1" id="KW-0472">Membrane</keyword>
<dbReference type="InterPro" id="IPR011989">
    <property type="entry name" value="ARM-like"/>
</dbReference>
<dbReference type="InterPro" id="IPR057978">
    <property type="entry name" value="TPR_DAAF5"/>
</dbReference>
<dbReference type="Pfam" id="PF24573">
    <property type="entry name" value="HEAT_DAAF5"/>
    <property type="match status" value="1"/>
</dbReference>
<dbReference type="PANTHER" id="PTHR16216:SF2">
    <property type="entry name" value="DYNEIN AXONEMAL ASSEMBLY FACTOR 5"/>
    <property type="match status" value="1"/>
</dbReference>
<dbReference type="InterPro" id="IPR016024">
    <property type="entry name" value="ARM-type_fold"/>
</dbReference>
<dbReference type="GO" id="GO:0036159">
    <property type="term" value="P:inner dynein arm assembly"/>
    <property type="evidence" value="ECO:0007669"/>
    <property type="project" value="TreeGrafter"/>
</dbReference>
<dbReference type="SUPFAM" id="SSF48371">
    <property type="entry name" value="ARM repeat"/>
    <property type="match status" value="1"/>
</dbReference>
<dbReference type="InterPro" id="IPR056497">
    <property type="entry name" value="HEAT_DAAF5"/>
</dbReference>
<dbReference type="GO" id="GO:0003341">
    <property type="term" value="P:cilium movement"/>
    <property type="evidence" value="ECO:0007669"/>
    <property type="project" value="TreeGrafter"/>
</dbReference>
<dbReference type="GO" id="GO:0005737">
    <property type="term" value="C:cytoplasm"/>
    <property type="evidence" value="ECO:0007669"/>
    <property type="project" value="TreeGrafter"/>
</dbReference>
<evidence type="ECO:0000313" key="3">
    <source>
        <dbReference type="EMBL" id="TNM97386.1"/>
    </source>
</evidence>
<evidence type="ECO:0000259" key="2">
    <source>
        <dbReference type="SMART" id="SM01349"/>
    </source>
</evidence>
<dbReference type="InterPro" id="IPR034085">
    <property type="entry name" value="TOG"/>
</dbReference>
<dbReference type="Proteomes" id="UP000516260">
    <property type="component" value="Chromosome 16"/>
</dbReference>
<sequence>MAAMAAEDQHAPSEILRGLSRHLNCLNEDNKTARKRTLEIIKKETIDKNLSSDVLQEIFSVLLKPLLKCLTDPMDRCRETAISTITDFIRCVPNPEQSLPYLMPCLAQRFGDKDVLEPSEEIRLLAMEMLTLTLEVCGKHFAPYLNEMMNILQRTIVDPCPDVKRESCKCAVKFAKAVPEHFHMQAESLVKPLMQTITHQHSRVRVAVIEATGVVIQHGNGKNVDDVLSHLAQRLFDDSPKVRKMVTAVVGDWLLHMRDRYSYFAKLIPLLLSNINDEIPEIRLLSADLWKQVGAQWEKENEEDIKDKLDFLLTPPLFYPNDVERPGLGCRELVLRNLGNLVPAISHDMNDWMVATRVRTSQLLCVLLLHSEEHSTQHVQPLLATLYRACTDAEKDVITNCLAAAKILGTFVPPEVFLKLVLSHVTSPYSSSHPWAPLMVLAAILEGCPTPVLKPHLEQIITTLVRPDVCEDYQQVMYLRQLLACIDVLLHHCDSDCGSVSLQLLQVLITVQSLSVDPQLSDKVQKLFFLIYLATLAHFCSNISFQWVLFNFANRQVDRFHGSITLFEAFEHSSKF</sequence>
<keyword evidence="1" id="KW-0812">Transmembrane</keyword>
<dbReference type="EMBL" id="SWLE01000008">
    <property type="protein sequence ID" value="TNM97386.1"/>
    <property type="molecule type" value="Genomic_DNA"/>
</dbReference>
<evidence type="ECO:0000313" key="4">
    <source>
        <dbReference type="Proteomes" id="UP000516260"/>
    </source>
</evidence>
<dbReference type="AlphaFoldDB" id="A0A4Z2C0Q5"/>
<accession>A0A4Z2C0Q5</accession>
<keyword evidence="4" id="KW-1185">Reference proteome</keyword>
<reference evidence="3 4" key="1">
    <citation type="submission" date="2019-04" db="EMBL/GenBank/DDBJ databases">
        <title>The sequence and de novo assembly of Takifugu bimaculatus genome using PacBio and Hi-C technologies.</title>
        <authorList>
            <person name="Xu P."/>
            <person name="Liu B."/>
            <person name="Zhou Z."/>
        </authorList>
    </citation>
    <scope>NUCLEOTIDE SEQUENCE [LARGE SCALE GENOMIC DNA]</scope>
    <source>
        <strain evidence="3">TB-2018</strain>
        <tissue evidence="3">Muscle</tissue>
    </source>
</reference>
<dbReference type="GO" id="GO:0036158">
    <property type="term" value="P:outer dynein arm assembly"/>
    <property type="evidence" value="ECO:0007669"/>
    <property type="project" value="TreeGrafter"/>
</dbReference>